<dbReference type="InterPro" id="IPR013538">
    <property type="entry name" value="ASHA1/2-like_C"/>
</dbReference>
<dbReference type="Gene3D" id="3.15.10.20">
    <property type="entry name" value="Activator of Hsp90 ATPase Aha1, N-terminal domain"/>
    <property type="match status" value="1"/>
</dbReference>
<reference evidence="4 5" key="1">
    <citation type="submission" date="2017-08" db="EMBL/GenBank/DDBJ databases">
        <title>Acidophilic green algal genome provides insights into adaptation to an acidic environment.</title>
        <authorList>
            <person name="Hirooka S."/>
            <person name="Hirose Y."/>
            <person name="Kanesaki Y."/>
            <person name="Higuchi S."/>
            <person name="Fujiwara T."/>
            <person name="Onuma R."/>
            <person name="Era A."/>
            <person name="Ohbayashi R."/>
            <person name="Uzuka A."/>
            <person name="Nozaki H."/>
            <person name="Yoshikawa H."/>
            <person name="Miyagishima S.Y."/>
        </authorList>
    </citation>
    <scope>NUCLEOTIDE SEQUENCE [LARGE SCALE GENOMIC DNA]</scope>
    <source>
        <strain evidence="4 5">NIES-2499</strain>
    </source>
</reference>
<name>A0A250WQJ9_9CHLO</name>
<dbReference type="GO" id="GO:0006457">
    <property type="term" value="P:protein folding"/>
    <property type="evidence" value="ECO:0007669"/>
    <property type="project" value="TreeGrafter"/>
</dbReference>
<dbReference type="GO" id="GO:0005829">
    <property type="term" value="C:cytosol"/>
    <property type="evidence" value="ECO:0007669"/>
    <property type="project" value="TreeGrafter"/>
</dbReference>
<keyword evidence="5" id="KW-1185">Reference proteome</keyword>
<dbReference type="EMBL" id="BEGY01000002">
    <property type="protein sequence ID" value="GAX73098.1"/>
    <property type="molecule type" value="Genomic_DNA"/>
</dbReference>
<dbReference type="GO" id="GO:0001671">
    <property type="term" value="F:ATPase activator activity"/>
    <property type="evidence" value="ECO:0007669"/>
    <property type="project" value="InterPro"/>
</dbReference>
<protein>
    <recommendedName>
        <fullName evidence="3">Activator of Hsp90 ATPase AHSA1-like N-terminal domain-containing protein</fullName>
    </recommendedName>
</protein>
<evidence type="ECO:0000256" key="1">
    <source>
        <dbReference type="ARBA" id="ARBA00006817"/>
    </source>
</evidence>
<dbReference type="SUPFAM" id="SSF55961">
    <property type="entry name" value="Bet v1-like"/>
    <property type="match status" value="1"/>
</dbReference>
<dbReference type="PANTHER" id="PTHR13009:SF8">
    <property type="entry name" value="AHA1 DOMAIN-CONTAINING PROTEIN"/>
    <property type="match status" value="1"/>
</dbReference>
<evidence type="ECO:0000313" key="5">
    <source>
        <dbReference type="Proteomes" id="UP000232323"/>
    </source>
</evidence>
<sequence>MAKFGQGDERWIVKDLGEQGTNVNNWHWKEYDAFDWSVERLKSLLDGVTLVESPVLTLKVTAVNVKGEAIINNRKNKLIPAYELNLDLLWKGTVLDGSGAVVAAPTGSIKLPYLSDENYDEDPEIKFSSETEDSASQRMKEAFQSQGKKVVTKAVAGFITELRAGGPVLDATKEREAPPAPSKQEVAAKPKLSSAKKEEVKPKLQASNGGSRTEGGKSLLLTEKYYARPSDIFECFVVEGKMRAYTQSNIKLDPRPGGQFSWFNGSVVGEFLELDTDKKLVMKWKFSTWKEGCFSKVTITLDAPEVGTTILKLHQTDIPEEDAFGQPVFENTEKGWRGQILQRIRQVFGYGV</sequence>
<dbReference type="SUPFAM" id="SSF103111">
    <property type="entry name" value="Activator of Hsp90 ATPase, Aha1"/>
    <property type="match status" value="1"/>
</dbReference>
<organism evidence="4 5">
    <name type="scientific">Chlamydomonas eustigma</name>
    <dbReference type="NCBI Taxonomy" id="1157962"/>
    <lineage>
        <taxon>Eukaryota</taxon>
        <taxon>Viridiplantae</taxon>
        <taxon>Chlorophyta</taxon>
        <taxon>core chlorophytes</taxon>
        <taxon>Chlorophyceae</taxon>
        <taxon>CS clade</taxon>
        <taxon>Chlamydomonadales</taxon>
        <taxon>Chlamydomonadaceae</taxon>
        <taxon>Chlamydomonas</taxon>
    </lineage>
</organism>
<dbReference type="SMART" id="SM01000">
    <property type="entry name" value="Aha1_N"/>
    <property type="match status" value="1"/>
</dbReference>
<dbReference type="Proteomes" id="UP000232323">
    <property type="component" value="Unassembled WGS sequence"/>
</dbReference>
<comment type="similarity">
    <text evidence="1">Belongs to the AHA1 family.</text>
</comment>
<comment type="caution">
    <text evidence="4">The sequence shown here is derived from an EMBL/GenBank/DDBJ whole genome shotgun (WGS) entry which is preliminary data.</text>
</comment>
<dbReference type="OrthoDB" id="567237at2759"/>
<dbReference type="InterPro" id="IPR023393">
    <property type="entry name" value="START-like_dom_sf"/>
</dbReference>
<dbReference type="AlphaFoldDB" id="A0A250WQJ9"/>
<dbReference type="Pfam" id="PF09229">
    <property type="entry name" value="Aha1_N"/>
    <property type="match status" value="1"/>
</dbReference>
<dbReference type="GO" id="GO:0051087">
    <property type="term" value="F:protein-folding chaperone binding"/>
    <property type="evidence" value="ECO:0007669"/>
    <property type="project" value="InterPro"/>
</dbReference>
<proteinExistence type="inferred from homology"/>
<dbReference type="STRING" id="1157962.A0A250WQJ9"/>
<evidence type="ECO:0000256" key="2">
    <source>
        <dbReference type="SAM" id="MobiDB-lite"/>
    </source>
</evidence>
<evidence type="ECO:0000313" key="4">
    <source>
        <dbReference type="EMBL" id="GAX73098.1"/>
    </source>
</evidence>
<dbReference type="Gene3D" id="3.30.530.20">
    <property type="match status" value="1"/>
</dbReference>
<dbReference type="CDD" id="cd08892">
    <property type="entry name" value="SRPBCC_Aha1"/>
    <property type="match status" value="1"/>
</dbReference>
<dbReference type="InterPro" id="IPR015310">
    <property type="entry name" value="AHSA1-like_N"/>
</dbReference>
<gene>
    <name evidence="4" type="ORF">CEUSTIGMA_g551.t1</name>
</gene>
<feature type="domain" description="Activator of Hsp90 ATPase AHSA1-like N-terminal" evidence="3">
    <location>
        <begin position="30"/>
        <end position="163"/>
    </location>
</feature>
<feature type="region of interest" description="Disordered" evidence="2">
    <location>
        <begin position="169"/>
        <end position="215"/>
    </location>
</feature>
<dbReference type="InterPro" id="IPR036338">
    <property type="entry name" value="Aha1"/>
</dbReference>
<accession>A0A250WQJ9</accession>
<dbReference type="PANTHER" id="PTHR13009">
    <property type="entry name" value="HEAT SHOCK PROTEIN 90 HSP90 CO-CHAPERONE AHA-1"/>
    <property type="match status" value="1"/>
</dbReference>
<evidence type="ECO:0000259" key="3">
    <source>
        <dbReference type="SMART" id="SM01000"/>
    </source>
</evidence>
<dbReference type="Pfam" id="PF08327">
    <property type="entry name" value="AHSA1"/>
    <property type="match status" value="1"/>
</dbReference>